<comment type="subcellular location">
    <subcellularLocation>
        <location evidence="1">Membrane</location>
    </subcellularLocation>
    <subcellularLocation>
        <location evidence="5">Mitochondrion inner membrane</location>
        <topology evidence="5">Multi-pass membrane protein</topology>
    </subcellularLocation>
</comment>
<proteinExistence type="inferred from homology"/>
<dbReference type="InterPro" id="IPR045214">
    <property type="entry name" value="Surf1/Surf4"/>
</dbReference>
<organism evidence="6 7">
    <name type="scientific">Candida viswanathii</name>
    <dbReference type="NCBI Taxonomy" id="5486"/>
    <lineage>
        <taxon>Eukaryota</taxon>
        <taxon>Fungi</taxon>
        <taxon>Dikarya</taxon>
        <taxon>Ascomycota</taxon>
        <taxon>Saccharomycotina</taxon>
        <taxon>Pichiomycetes</taxon>
        <taxon>Debaryomycetaceae</taxon>
        <taxon>Candida/Lodderomyces clade</taxon>
        <taxon>Candida</taxon>
    </lineage>
</organism>
<comment type="caution">
    <text evidence="6">The sequence shown here is derived from an EMBL/GenBank/DDBJ whole genome shotgun (WGS) entry which is preliminary data.</text>
</comment>
<keyword evidence="2 5" id="KW-0812">Transmembrane</keyword>
<accession>A0A367YCK4</accession>
<evidence type="ECO:0000313" key="7">
    <source>
        <dbReference type="Proteomes" id="UP000253472"/>
    </source>
</evidence>
<keyword evidence="5" id="KW-0999">Mitochondrion inner membrane</keyword>
<dbReference type="GO" id="GO:0005743">
    <property type="term" value="C:mitochondrial inner membrane"/>
    <property type="evidence" value="ECO:0007669"/>
    <property type="project" value="UniProtKB-SubCell"/>
</dbReference>
<dbReference type="STRING" id="5486.A0A367YCK4"/>
<dbReference type="InterPro" id="IPR002994">
    <property type="entry name" value="Surf1/Shy1"/>
</dbReference>
<comment type="similarity">
    <text evidence="5">Belongs to the SURF1 family.</text>
</comment>
<evidence type="ECO:0000313" key="6">
    <source>
        <dbReference type="EMBL" id="RCK63400.1"/>
    </source>
</evidence>
<comment type="function">
    <text evidence="5">Probably involved in the biogenesis of the COX complex.</text>
</comment>
<dbReference type="PANTHER" id="PTHR23427:SF2">
    <property type="entry name" value="SURFEIT LOCUS PROTEIN 1"/>
    <property type="match status" value="1"/>
</dbReference>
<dbReference type="PANTHER" id="PTHR23427">
    <property type="entry name" value="SURFEIT LOCUS PROTEIN"/>
    <property type="match status" value="1"/>
</dbReference>
<dbReference type="OrthoDB" id="10040024at2759"/>
<dbReference type="EMBL" id="QLNQ01000024">
    <property type="protein sequence ID" value="RCK63400.1"/>
    <property type="molecule type" value="Genomic_DNA"/>
</dbReference>
<dbReference type="Proteomes" id="UP000253472">
    <property type="component" value="Unassembled WGS sequence"/>
</dbReference>
<protein>
    <recommendedName>
        <fullName evidence="5">SURF1-like protein</fullName>
    </recommendedName>
</protein>
<feature type="transmembrane region" description="Helical" evidence="5">
    <location>
        <begin position="315"/>
        <end position="337"/>
    </location>
</feature>
<evidence type="ECO:0000256" key="2">
    <source>
        <dbReference type="ARBA" id="ARBA00022692"/>
    </source>
</evidence>
<keyword evidence="7" id="KW-1185">Reference proteome</keyword>
<name>A0A367YCK4_9ASCO</name>
<evidence type="ECO:0000256" key="5">
    <source>
        <dbReference type="RuleBase" id="RU363076"/>
    </source>
</evidence>
<gene>
    <name evidence="6" type="primary">SHY1_0</name>
    <name evidence="6" type="ORF">Cantr_09908</name>
</gene>
<dbReference type="PROSITE" id="PS50895">
    <property type="entry name" value="SURF1"/>
    <property type="match status" value="1"/>
</dbReference>
<keyword evidence="3 5" id="KW-1133">Transmembrane helix</keyword>
<dbReference type="Pfam" id="PF02104">
    <property type="entry name" value="SURF1"/>
    <property type="match status" value="1"/>
</dbReference>
<evidence type="ECO:0000256" key="1">
    <source>
        <dbReference type="ARBA" id="ARBA00004370"/>
    </source>
</evidence>
<sequence length="360" mass="41594">MYTHFTRTIRFRPVKLLQFNRSVKTLTMDWKPVKSVPGNLRTIVHQAKMPVIRGIILALMYAMPIVSFALGCWQVKRLKWKTELIALCENNLAAPVVPELPPQLDPTAIPEFEYRRFKCKGHFDYENEMFLGPRLRNGELGYLVVTPFVRLNGGDPILIERGWIQKSKVVPETRSKGYLSHLAFPQGEIEIEALFRVMPTKSKIQFEHEEGTRLFHVHDVPAMAKQSGSLPIYCQMIYDLHDHPEWRHDEAAQDKKPSLLGKLFFSKGKGSDADTEFIAHNTRQDDTLQYQEFEFVDEGVPVAARPYIKFTNNHLQYLITWFGLSAGSTILLIYSIWKSKQFATAERIIAEKRKDMQKKA</sequence>
<dbReference type="CDD" id="cd06662">
    <property type="entry name" value="SURF1"/>
    <property type="match status" value="1"/>
</dbReference>
<evidence type="ECO:0000256" key="3">
    <source>
        <dbReference type="ARBA" id="ARBA00022989"/>
    </source>
</evidence>
<reference evidence="6 7" key="1">
    <citation type="submission" date="2018-06" db="EMBL/GenBank/DDBJ databases">
        <title>Whole genome sequencing of Candida tropicalis (genome annotated by CSBL at Korea University).</title>
        <authorList>
            <person name="Ahn J."/>
        </authorList>
    </citation>
    <scope>NUCLEOTIDE SEQUENCE [LARGE SCALE GENOMIC DNA]</scope>
    <source>
        <strain evidence="6 7">ATCC 20962</strain>
    </source>
</reference>
<dbReference type="AlphaFoldDB" id="A0A367YCK4"/>
<keyword evidence="4 5" id="KW-0472">Membrane</keyword>
<keyword evidence="5" id="KW-0496">Mitochondrion</keyword>
<dbReference type="GO" id="GO:0033617">
    <property type="term" value="P:mitochondrial respiratory chain complex IV assembly"/>
    <property type="evidence" value="ECO:0007669"/>
    <property type="project" value="TreeGrafter"/>
</dbReference>
<feature type="transmembrane region" description="Helical" evidence="5">
    <location>
        <begin position="51"/>
        <end position="73"/>
    </location>
</feature>
<evidence type="ECO:0000256" key="4">
    <source>
        <dbReference type="ARBA" id="ARBA00023136"/>
    </source>
</evidence>